<name>A0ABT1HQV4_STRSD</name>
<proteinExistence type="inferred from homology"/>
<dbReference type="PANTHER" id="PTHR39428">
    <property type="entry name" value="F420H(2)-DEPENDENT QUINONE REDUCTASE RV1261C"/>
    <property type="match status" value="1"/>
</dbReference>
<comment type="similarity">
    <text evidence="1">Belongs to the F420H(2)-dependent quinone reductase family.</text>
</comment>
<evidence type="ECO:0000256" key="1">
    <source>
        <dbReference type="ARBA" id="ARBA00008710"/>
    </source>
</evidence>
<accession>A0ABT1HQV4</accession>
<evidence type="ECO:0000313" key="3">
    <source>
        <dbReference type="EMBL" id="MCP2257882.1"/>
    </source>
</evidence>
<dbReference type="NCBIfam" id="TIGR00026">
    <property type="entry name" value="hi_GC_TIGR00026"/>
    <property type="match status" value="1"/>
</dbReference>
<evidence type="ECO:0000313" key="4">
    <source>
        <dbReference type="Proteomes" id="UP001205311"/>
    </source>
</evidence>
<comment type="caution">
    <text evidence="3">The sequence shown here is derived from an EMBL/GenBank/DDBJ whole genome shotgun (WGS) entry which is preliminary data.</text>
</comment>
<dbReference type="InterPro" id="IPR004378">
    <property type="entry name" value="F420H2_quin_Rdtase"/>
</dbReference>
<dbReference type="Pfam" id="PF04075">
    <property type="entry name" value="F420H2_quin_red"/>
    <property type="match status" value="1"/>
</dbReference>
<dbReference type="PANTHER" id="PTHR39428:SF1">
    <property type="entry name" value="F420H(2)-DEPENDENT QUINONE REDUCTASE RV1261C"/>
    <property type="match status" value="1"/>
</dbReference>
<dbReference type="SUPFAM" id="SSF50475">
    <property type="entry name" value="FMN-binding split barrel"/>
    <property type="match status" value="1"/>
</dbReference>
<comment type="catalytic activity">
    <reaction evidence="2">
        <text>oxidized coenzyme F420-(gamma-L-Glu)(n) + a quinol + H(+) = reduced coenzyme F420-(gamma-L-Glu)(n) + a quinone</text>
        <dbReference type="Rhea" id="RHEA:39663"/>
        <dbReference type="Rhea" id="RHEA-COMP:12939"/>
        <dbReference type="Rhea" id="RHEA-COMP:14378"/>
        <dbReference type="ChEBI" id="CHEBI:15378"/>
        <dbReference type="ChEBI" id="CHEBI:24646"/>
        <dbReference type="ChEBI" id="CHEBI:132124"/>
        <dbReference type="ChEBI" id="CHEBI:133980"/>
        <dbReference type="ChEBI" id="CHEBI:139511"/>
    </reaction>
</comment>
<protein>
    <submittedName>
        <fullName evidence="3">Deazaflavin-dependent oxidoreductase, nitroreductase family</fullName>
    </submittedName>
</protein>
<evidence type="ECO:0000256" key="2">
    <source>
        <dbReference type="ARBA" id="ARBA00049106"/>
    </source>
</evidence>
<organism evidence="3 4">
    <name type="scientific">Streptoalloteichus tenebrarius (strain ATCC 17920 / DSM 40477 / JCM 4838 / CBS 697.72 / NBRC 16177 / NCIMB 11028 / NRRL B-12390 / A12253. 1 / ISP 5477)</name>
    <name type="common">Streptomyces tenebrarius</name>
    <dbReference type="NCBI Taxonomy" id="1933"/>
    <lineage>
        <taxon>Bacteria</taxon>
        <taxon>Bacillati</taxon>
        <taxon>Actinomycetota</taxon>
        <taxon>Actinomycetes</taxon>
        <taxon>Pseudonocardiales</taxon>
        <taxon>Pseudonocardiaceae</taxon>
        <taxon>Streptoalloteichus</taxon>
    </lineage>
</organism>
<keyword evidence="4" id="KW-1185">Reference proteome</keyword>
<dbReference type="InterPro" id="IPR012349">
    <property type="entry name" value="Split_barrel_FMN-bd"/>
</dbReference>
<dbReference type="Proteomes" id="UP001205311">
    <property type="component" value="Unassembled WGS sequence"/>
</dbReference>
<gene>
    <name evidence="3" type="ORF">LX15_001568</name>
</gene>
<dbReference type="RefSeq" id="WP_253668821.1">
    <property type="nucleotide sequence ID" value="NZ_JAMTCP010000005.1"/>
</dbReference>
<dbReference type="EMBL" id="JAMTCP010000005">
    <property type="protein sequence ID" value="MCP2257882.1"/>
    <property type="molecule type" value="Genomic_DNA"/>
</dbReference>
<dbReference type="Gene3D" id="2.30.110.10">
    <property type="entry name" value="Electron Transport, Fmn-binding Protein, Chain A"/>
    <property type="match status" value="1"/>
</dbReference>
<reference evidence="3 4" key="1">
    <citation type="submission" date="2022-06" db="EMBL/GenBank/DDBJ databases">
        <title>Genomic Encyclopedia of Archaeal and Bacterial Type Strains, Phase II (KMG-II): from individual species to whole genera.</title>
        <authorList>
            <person name="Goeker M."/>
        </authorList>
    </citation>
    <scope>NUCLEOTIDE SEQUENCE [LARGE SCALE GENOMIC DNA]</scope>
    <source>
        <strain evidence="3 4">DSM 40477</strain>
    </source>
</reference>
<sequence length="155" mass="17403">MTVLQQAFHWVQRQPWSSWFGRVLGPFDMAVQRRTAGRVRPLALLGVPTLLLTTRGRRSGQPRQVALLHVPYRGGHLVIGSHYGLRNHPGWSANLLAHPEAEITVGGGTVPVRATLLTGDERAEAWRVITERWPVYDTYAAKAGRQIRVFLLTPR</sequence>